<keyword evidence="4" id="KW-1185">Reference proteome</keyword>
<dbReference type="Pfam" id="PF09557">
    <property type="entry name" value="DUF2382"/>
    <property type="match status" value="1"/>
</dbReference>
<dbReference type="InterPro" id="IPR027275">
    <property type="entry name" value="PRC-brl_dom"/>
</dbReference>
<reference evidence="4" key="1">
    <citation type="journal article" date="2019" name="Int. J. Syst. Evol. Microbiol.">
        <title>The Global Catalogue of Microorganisms (GCM) 10K type strain sequencing project: providing services to taxonomists for standard genome sequencing and annotation.</title>
        <authorList>
            <consortium name="The Broad Institute Genomics Platform"/>
            <consortium name="The Broad Institute Genome Sequencing Center for Infectious Disease"/>
            <person name="Wu L."/>
            <person name="Ma J."/>
        </authorList>
    </citation>
    <scope>NUCLEOTIDE SEQUENCE [LARGE SCALE GENOMIC DNA]</scope>
    <source>
        <strain evidence="4">CGMCC 1.3685</strain>
    </source>
</reference>
<sequence length="265" mass="29080">MINTDQLHELSLIGGTVTGNDGEKIGKLGQVFLDEQTGEPEWVTVNTGFFGLSENFVPLADASVAGDTLNVPFDKKTVKEAPRVDAQTQLSPSEEQELFEYYGRAYDFAEPIGVDTDSTAGEASTGYLQRPGLDDEVAGADQSMIRSEEQLRVGTEQVQTGKVRLRKHVVTEDVTTTVPVSHEEVRLEREPITGAQASDTVAGGDLGSEEQEVTLHAERPVVDKEAVPVERVRLDKETVVEDERIDEQLRKERIETDGLDDGPNR</sequence>
<comment type="caution">
    <text evidence="3">The sequence shown here is derived from an EMBL/GenBank/DDBJ whole genome shotgun (WGS) entry which is preliminary data.</text>
</comment>
<dbReference type="InterPro" id="IPR052967">
    <property type="entry name" value="Stress_Response_Assoc"/>
</dbReference>
<dbReference type="Pfam" id="PF05239">
    <property type="entry name" value="PRC"/>
    <property type="match status" value="1"/>
</dbReference>
<name>A0ABQ2DNC6_9MICC</name>
<feature type="domain" description="DUF2382" evidence="2">
    <location>
        <begin position="144"/>
        <end position="255"/>
    </location>
</feature>
<evidence type="ECO:0000313" key="3">
    <source>
        <dbReference type="EMBL" id="GGJ61297.1"/>
    </source>
</evidence>
<dbReference type="PANTHER" id="PTHR38463">
    <property type="entry name" value="STRESS RESPONSE PROTEIN YSNF"/>
    <property type="match status" value="1"/>
</dbReference>
<dbReference type="NCBIfam" id="TIGR02271">
    <property type="entry name" value="YsnF/AvaK domain"/>
    <property type="match status" value="1"/>
</dbReference>
<accession>A0ABQ2DNC6</accession>
<dbReference type="Gene3D" id="3.90.50.10">
    <property type="entry name" value="Photosynthetic Reaction Center, subunit H, domain 2"/>
    <property type="match status" value="1"/>
</dbReference>
<evidence type="ECO:0000313" key="4">
    <source>
        <dbReference type="Proteomes" id="UP000606115"/>
    </source>
</evidence>
<feature type="domain" description="PRC-barrel" evidence="1">
    <location>
        <begin position="11"/>
        <end position="76"/>
    </location>
</feature>
<organism evidence="3 4">
    <name type="scientific">Glutamicibacter ardleyensis</name>
    <dbReference type="NCBI Taxonomy" id="225894"/>
    <lineage>
        <taxon>Bacteria</taxon>
        <taxon>Bacillati</taxon>
        <taxon>Actinomycetota</taxon>
        <taxon>Actinomycetes</taxon>
        <taxon>Micrococcales</taxon>
        <taxon>Micrococcaceae</taxon>
        <taxon>Glutamicibacter</taxon>
    </lineage>
</organism>
<protein>
    <recommendedName>
        <fullName evidence="5">DUF2382 domain-containing protein</fullName>
    </recommendedName>
</protein>
<dbReference type="EMBL" id="BMKX01000004">
    <property type="protein sequence ID" value="GGJ61297.1"/>
    <property type="molecule type" value="Genomic_DNA"/>
</dbReference>
<evidence type="ECO:0000259" key="2">
    <source>
        <dbReference type="Pfam" id="PF09557"/>
    </source>
</evidence>
<dbReference type="InterPro" id="IPR011033">
    <property type="entry name" value="PRC_barrel-like_sf"/>
</dbReference>
<dbReference type="PANTHER" id="PTHR38463:SF1">
    <property type="entry name" value="STRESS RESPONSE PROTEIN YSNF"/>
    <property type="match status" value="1"/>
</dbReference>
<evidence type="ECO:0008006" key="5">
    <source>
        <dbReference type="Google" id="ProtNLM"/>
    </source>
</evidence>
<dbReference type="InterPro" id="IPR014747">
    <property type="entry name" value="Bac_photo_RC_H_C"/>
</dbReference>
<gene>
    <name evidence="3" type="ORF">GCM10007173_20080</name>
</gene>
<dbReference type="Proteomes" id="UP000606115">
    <property type="component" value="Unassembled WGS sequence"/>
</dbReference>
<dbReference type="InterPro" id="IPR019060">
    <property type="entry name" value="DUF2382"/>
</dbReference>
<proteinExistence type="predicted"/>
<evidence type="ECO:0000259" key="1">
    <source>
        <dbReference type="Pfam" id="PF05239"/>
    </source>
</evidence>
<dbReference type="SUPFAM" id="SSF50346">
    <property type="entry name" value="PRC-barrel domain"/>
    <property type="match status" value="1"/>
</dbReference>
<dbReference type="GeneID" id="303304366"/>
<dbReference type="RefSeq" id="WP_188685461.1">
    <property type="nucleotide sequence ID" value="NZ_BMKX01000004.1"/>
</dbReference>